<gene>
    <name evidence="1" type="ORF">FDP22_08890</name>
</gene>
<dbReference type="GO" id="GO:0016787">
    <property type="term" value="F:hydrolase activity"/>
    <property type="evidence" value="ECO:0007669"/>
    <property type="project" value="UniProtKB-ARBA"/>
</dbReference>
<proteinExistence type="predicted"/>
<dbReference type="AlphaFoldDB" id="A0A5B8FXE1"/>
<sequence>MDVTGARRAVIVVFDGLRPDMVTPELMPELAGFAAGAAWFREARSVFPSYTRVATTSIATGSWPRRHGIVGNQFHQPGLIAGGPLDTSNYAHLEAAAVAWPGGAVGVEDLGTSLARAGKRLSIVHCGSAGSAFLLNSRVLENGHWTFSIHGEAHTRTPGAVRASVARHGPLPGPELPKIGAVERAAQVVCDTVLAEQAPDVAIVWFPEPDTSFHYCRIGSEDSRRALAACDTAFARIRAALGPDTLLIAMSDHGQITVDREVDLGAALRAAGFRASDRPGEGDVFGYTRGAAGELRLLSDRPDPAAVSDLAAWAMEQDWLGLLFSRDGLPGTLPLAAVMGDHPRAPDLVYACRSDRTPDPDGLPGRGAFTGGVPLMGGMHGGLNRHELTTLLALSGPGITPGERECPAGIVDVMPTVLAALGVPQQGAEGRVLEEAWGAAPAAVERLYDRARAGRFAQELQRLGYRDRVYLHEGARL</sequence>
<dbReference type="Proteomes" id="UP000305888">
    <property type="component" value="Chromosome"/>
</dbReference>
<name>A0A5B8FXE1_9RHOB</name>
<accession>A0A5B8FXE1</accession>
<evidence type="ECO:0000313" key="2">
    <source>
        <dbReference type="Proteomes" id="UP000305888"/>
    </source>
</evidence>
<dbReference type="RefSeq" id="WP_138572067.1">
    <property type="nucleotide sequence ID" value="NZ_CP040818.1"/>
</dbReference>
<dbReference type="PANTHER" id="PTHR10151">
    <property type="entry name" value="ECTONUCLEOTIDE PYROPHOSPHATASE/PHOSPHODIESTERASE"/>
    <property type="match status" value="1"/>
</dbReference>
<dbReference type="OrthoDB" id="9779418at2"/>
<reference evidence="1 2" key="1">
    <citation type="submission" date="2019-06" db="EMBL/GenBank/DDBJ databases">
        <title>Genome sequence of Rhodobacteraceae bacterium D4M1.</title>
        <authorList>
            <person name="Cao J."/>
        </authorList>
    </citation>
    <scope>NUCLEOTIDE SEQUENCE [LARGE SCALE GENOMIC DNA]</scope>
    <source>
        <strain evidence="1 2">D4M1</strain>
    </source>
</reference>
<dbReference type="PANTHER" id="PTHR10151:SF120">
    <property type="entry name" value="BIS(5'-ADENOSYL)-TRIPHOSPHATASE"/>
    <property type="match status" value="1"/>
</dbReference>
<dbReference type="SUPFAM" id="SSF53649">
    <property type="entry name" value="Alkaline phosphatase-like"/>
    <property type="match status" value="1"/>
</dbReference>
<protein>
    <submittedName>
        <fullName evidence="1">Alkaline phosphatase family protein</fullName>
    </submittedName>
</protein>
<dbReference type="EMBL" id="CP040818">
    <property type="protein sequence ID" value="QDL91880.1"/>
    <property type="molecule type" value="Genomic_DNA"/>
</dbReference>
<dbReference type="Pfam" id="PF01663">
    <property type="entry name" value="Phosphodiest"/>
    <property type="match status" value="1"/>
</dbReference>
<dbReference type="InterPro" id="IPR017850">
    <property type="entry name" value="Alkaline_phosphatase_core_sf"/>
</dbReference>
<keyword evidence="2" id="KW-1185">Reference proteome</keyword>
<organism evidence="1 2">
    <name type="scientific">Paroceanicella profunda</name>
    <dbReference type="NCBI Taxonomy" id="2579971"/>
    <lineage>
        <taxon>Bacteria</taxon>
        <taxon>Pseudomonadati</taxon>
        <taxon>Pseudomonadota</taxon>
        <taxon>Alphaproteobacteria</taxon>
        <taxon>Rhodobacterales</taxon>
        <taxon>Paracoccaceae</taxon>
        <taxon>Paroceanicella</taxon>
    </lineage>
</organism>
<evidence type="ECO:0000313" key="1">
    <source>
        <dbReference type="EMBL" id="QDL91880.1"/>
    </source>
</evidence>
<dbReference type="Gene3D" id="3.40.720.10">
    <property type="entry name" value="Alkaline Phosphatase, subunit A"/>
    <property type="match status" value="2"/>
</dbReference>
<dbReference type="InterPro" id="IPR002591">
    <property type="entry name" value="Phosphodiest/P_Trfase"/>
</dbReference>
<dbReference type="KEGG" id="ppru:FDP22_08890"/>